<evidence type="ECO:0000313" key="2">
    <source>
        <dbReference type="Proteomes" id="UP000324705"/>
    </source>
</evidence>
<accession>A0A9R0Z634</accession>
<evidence type="ECO:0000313" key="1">
    <source>
        <dbReference type="EMBL" id="VAI71033.1"/>
    </source>
</evidence>
<dbReference type="AlphaFoldDB" id="A0A9R0Z634"/>
<dbReference type="Proteomes" id="UP000324705">
    <property type="component" value="Chromosome 7A"/>
</dbReference>
<protein>
    <recommendedName>
        <fullName evidence="3">F-box associated domain-containing protein</fullName>
    </recommendedName>
</protein>
<gene>
    <name evidence="1" type="ORF">TRITD_7Av1G041360</name>
</gene>
<evidence type="ECO:0008006" key="3">
    <source>
        <dbReference type="Google" id="ProtNLM"/>
    </source>
</evidence>
<keyword evidence="2" id="KW-1185">Reference proteome</keyword>
<dbReference type="PANTHER" id="PTHR34591:SF35">
    <property type="entry name" value="F-BOX DOMAIN-CONTAINING PROTEIN"/>
    <property type="match status" value="1"/>
</dbReference>
<organism evidence="1 2">
    <name type="scientific">Triticum turgidum subsp. durum</name>
    <name type="common">Durum wheat</name>
    <name type="synonym">Triticum durum</name>
    <dbReference type="NCBI Taxonomy" id="4567"/>
    <lineage>
        <taxon>Eukaryota</taxon>
        <taxon>Viridiplantae</taxon>
        <taxon>Streptophyta</taxon>
        <taxon>Embryophyta</taxon>
        <taxon>Tracheophyta</taxon>
        <taxon>Spermatophyta</taxon>
        <taxon>Magnoliopsida</taxon>
        <taxon>Liliopsida</taxon>
        <taxon>Poales</taxon>
        <taxon>Poaceae</taxon>
        <taxon>BOP clade</taxon>
        <taxon>Pooideae</taxon>
        <taxon>Triticodae</taxon>
        <taxon>Triticeae</taxon>
        <taxon>Triticinae</taxon>
        <taxon>Triticum</taxon>
    </lineage>
</organism>
<sequence length="258" mass="30025">MHVFSSKTGLWKEKSFIRQGDSAGTIAEVRSAYEPFYSAAYWKGALYVHCEQDSVFRINLLHDEYQLIKLPKGKEGYHKVRIGKSKNGVYSVFCEGLCTFQVWFLDESHGQTEWVLKSDINLQPADKNYAWNELDDGPWSLQSDDQRDWVLKNDVNLEPVDGIRGATVQDDFEWDTDNECIIGTTDWGKKNENPTYFHCLGFHPYKEILLFHGARRTVACYFDSLKFRDLGKMDYRYGEIRECFPYASCWMRNLPGSN</sequence>
<proteinExistence type="predicted"/>
<name>A0A9R0Z634_TRITD</name>
<dbReference type="Gramene" id="TRITD7Av1G041360.1">
    <property type="protein sequence ID" value="TRITD7Av1G041360.1"/>
    <property type="gene ID" value="TRITD7Av1G041360"/>
</dbReference>
<reference evidence="1 2" key="1">
    <citation type="submission" date="2017-09" db="EMBL/GenBank/DDBJ databases">
        <authorList>
            <consortium name="International Durum Wheat Genome Sequencing Consortium (IDWGSC)"/>
            <person name="Milanesi L."/>
        </authorList>
    </citation>
    <scope>NUCLEOTIDE SEQUENCE [LARGE SCALE GENOMIC DNA]</scope>
    <source>
        <strain evidence="2">cv. Svevo</strain>
    </source>
</reference>
<dbReference type="PANTHER" id="PTHR34591">
    <property type="entry name" value="OS03G0653100 PROTEIN-RELATED"/>
    <property type="match status" value="1"/>
</dbReference>
<dbReference type="EMBL" id="LT934123">
    <property type="protein sequence ID" value="VAI71033.1"/>
    <property type="molecule type" value="Genomic_DNA"/>
</dbReference>